<dbReference type="GO" id="GO:0005886">
    <property type="term" value="C:plasma membrane"/>
    <property type="evidence" value="ECO:0007669"/>
    <property type="project" value="UniProtKB-SubCell"/>
</dbReference>
<dbReference type="InterPro" id="IPR052730">
    <property type="entry name" value="Sugar_ABC_transporter"/>
</dbReference>
<keyword evidence="2 5" id="KW-0812">Transmembrane</keyword>
<dbReference type="SUPFAM" id="SSF161098">
    <property type="entry name" value="MetI-like"/>
    <property type="match status" value="1"/>
</dbReference>
<comment type="similarity">
    <text evidence="5">Belongs to the binding-protein-dependent transport system permease family.</text>
</comment>
<feature type="domain" description="ABC transmembrane type-1" evidence="6">
    <location>
        <begin position="77"/>
        <end position="286"/>
    </location>
</feature>
<dbReference type="InterPro" id="IPR000515">
    <property type="entry name" value="MetI-like"/>
</dbReference>
<keyword evidence="3 5" id="KW-1133">Transmembrane helix</keyword>
<dbReference type="KEGG" id="csty:KN1_28380"/>
<gene>
    <name evidence="7" type="ORF">KN1_28380</name>
</gene>
<evidence type="ECO:0000256" key="4">
    <source>
        <dbReference type="ARBA" id="ARBA00023136"/>
    </source>
</evidence>
<feature type="transmembrane region" description="Helical" evidence="5">
    <location>
        <begin position="220"/>
        <end position="245"/>
    </location>
</feature>
<dbReference type="EMBL" id="AP024597">
    <property type="protein sequence ID" value="BCU71541.1"/>
    <property type="molecule type" value="Genomic_DNA"/>
</dbReference>
<evidence type="ECO:0000256" key="5">
    <source>
        <dbReference type="RuleBase" id="RU363032"/>
    </source>
</evidence>
<dbReference type="PANTHER" id="PTHR43759:SF1">
    <property type="entry name" value="GLUCOSE IMPORT SYSTEM PERMEASE PROTEIN GLCT"/>
    <property type="match status" value="1"/>
</dbReference>
<reference evidence="7 8" key="1">
    <citation type="submission" date="2021-04" db="EMBL/GenBank/DDBJ databases">
        <title>Complete genome sequence of Stygiolobus sp. KN-1.</title>
        <authorList>
            <person name="Nakamura K."/>
            <person name="Sakai H."/>
            <person name="Kurosawa N."/>
        </authorList>
    </citation>
    <scope>NUCLEOTIDE SEQUENCE [LARGE SCALE GENOMIC DNA]</scope>
    <source>
        <strain evidence="7 8">KN-1</strain>
    </source>
</reference>
<dbReference type="Gene3D" id="1.10.3720.10">
    <property type="entry name" value="MetI-like"/>
    <property type="match status" value="1"/>
</dbReference>
<accession>A0A8D5UA72</accession>
<keyword evidence="8" id="KW-1185">Reference proteome</keyword>
<keyword evidence="5" id="KW-0813">Transport</keyword>
<comment type="subcellular location">
    <subcellularLocation>
        <location evidence="5">Cell membrane</location>
        <topology evidence="5">Multi-pass membrane protein</topology>
    </subcellularLocation>
    <subcellularLocation>
        <location evidence="1">Membrane</location>
        <topology evidence="1">Multi-pass membrane protein</topology>
    </subcellularLocation>
</comment>
<dbReference type="InterPro" id="IPR035906">
    <property type="entry name" value="MetI-like_sf"/>
</dbReference>
<dbReference type="PANTHER" id="PTHR43759">
    <property type="entry name" value="TREHALOSE TRANSPORT SYSTEM PERMEASE PROTEIN SUGA"/>
    <property type="match status" value="1"/>
</dbReference>
<protein>
    <submittedName>
        <fullName evidence="7">Sugar ABC transporter permease</fullName>
    </submittedName>
</protein>
<feature type="transmembrane region" description="Helical" evidence="5">
    <location>
        <begin position="111"/>
        <end position="134"/>
    </location>
</feature>
<dbReference type="Pfam" id="PF00528">
    <property type="entry name" value="BPD_transp_1"/>
    <property type="match status" value="1"/>
</dbReference>
<evidence type="ECO:0000259" key="6">
    <source>
        <dbReference type="PROSITE" id="PS50928"/>
    </source>
</evidence>
<dbReference type="GO" id="GO:0055085">
    <property type="term" value="P:transmembrane transport"/>
    <property type="evidence" value="ECO:0007669"/>
    <property type="project" value="InterPro"/>
</dbReference>
<proteinExistence type="inferred from homology"/>
<evidence type="ECO:0000256" key="2">
    <source>
        <dbReference type="ARBA" id="ARBA00022692"/>
    </source>
</evidence>
<feature type="transmembrane region" description="Helical" evidence="5">
    <location>
        <begin position="154"/>
        <end position="173"/>
    </location>
</feature>
<sequence>MNKVISDLYMREVLVRLTGKGNLSFFAFVLPAVIYVTVFSFYPAAEVVWLSFHSPINNSFTLSNFKSLVYFGLPSAIVNTAVVTAGALAIQLFLGMAIASLIVSKVRGARLLYILALIPYGIATVVNAVDFSFIFQSTGGFANGVLKFLGLPTINWYATTPLELLIIIIADSWRNFPVFMLLMLAGYSSIPRELYEAAAVDGAGIVRRFFEITLPNLKKYIAIALIIRGISEFNIFALPLILVGYSPPLLTTLTYEFYSTTITQYYSYAAATILLAFITIFIVIVLKLGGGGRR</sequence>
<dbReference type="AlphaFoldDB" id="A0A8D5UA72"/>
<dbReference type="PROSITE" id="PS50928">
    <property type="entry name" value="ABC_TM1"/>
    <property type="match status" value="1"/>
</dbReference>
<dbReference type="CDD" id="cd06261">
    <property type="entry name" value="TM_PBP2"/>
    <property type="match status" value="1"/>
</dbReference>
<feature type="transmembrane region" description="Helical" evidence="5">
    <location>
        <begin position="265"/>
        <end position="286"/>
    </location>
</feature>
<keyword evidence="4 5" id="KW-0472">Membrane</keyword>
<evidence type="ECO:0000313" key="8">
    <source>
        <dbReference type="Proteomes" id="UP000825123"/>
    </source>
</evidence>
<name>A0A8D5UA72_9CREN</name>
<evidence type="ECO:0000313" key="7">
    <source>
        <dbReference type="EMBL" id="BCU71541.1"/>
    </source>
</evidence>
<feature type="transmembrane region" description="Helical" evidence="5">
    <location>
        <begin position="21"/>
        <end position="42"/>
    </location>
</feature>
<dbReference type="Proteomes" id="UP000825123">
    <property type="component" value="Chromosome"/>
</dbReference>
<feature type="transmembrane region" description="Helical" evidence="5">
    <location>
        <begin position="76"/>
        <end position="99"/>
    </location>
</feature>
<evidence type="ECO:0000256" key="3">
    <source>
        <dbReference type="ARBA" id="ARBA00022989"/>
    </source>
</evidence>
<evidence type="ECO:0000256" key="1">
    <source>
        <dbReference type="ARBA" id="ARBA00004141"/>
    </source>
</evidence>
<organism evidence="7 8">
    <name type="scientific">Stygiolobus caldivivus</name>
    <dbReference type="NCBI Taxonomy" id="2824673"/>
    <lineage>
        <taxon>Archaea</taxon>
        <taxon>Thermoproteota</taxon>
        <taxon>Thermoprotei</taxon>
        <taxon>Sulfolobales</taxon>
        <taxon>Sulfolobaceae</taxon>
        <taxon>Stygiolobus</taxon>
    </lineage>
</organism>